<gene>
    <name evidence="1" type="ORF">PVK06_020360</name>
</gene>
<dbReference type="Proteomes" id="UP001358586">
    <property type="component" value="Chromosome 6"/>
</dbReference>
<sequence>MHNVDLFVEDGLEFVELPHKRLGNASSSLDSGDLVVGKEFSTIDGFIVVVKRYNIKNGVWIQSRRHWRRCIVGGTRRTTRYGCGRFDRLRFLCVHATCSSVRLDPMRFVDEFYKLVNMYNVWRNVFPLVPDERRWSPISSTPFKLLLDTSLRQKPKSRPISTWILTIWISGKS</sequence>
<dbReference type="EMBL" id="JARKNE010000006">
    <property type="protein sequence ID" value="KAK5825518.1"/>
    <property type="molecule type" value="Genomic_DNA"/>
</dbReference>
<keyword evidence="2" id="KW-1185">Reference proteome</keyword>
<proteinExistence type="predicted"/>
<evidence type="ECO:0000313" key="1">
    <source>
        <dbReference type="EMBL" id="KAK5825518.1"/>
    </source>
</evidence>
<protein>
    <submittedName>
        <fullName evidence="1">Uncharacterized protein</fullName>
    </submittedName>
</protein>
<name>A0ABR0PM52_GOSAR</name>
<comment type="caution">
    <text evidence="1">The sequence shown here is derived from an EMBL/GenBank/DDBJ whole genome shotgun (WGS) entry which is preliminary data.</text>
</comment>
<accession>A0ABR0PM52</accession>
<evidence type="ECO:0000313" key="2">
    <source>
        <dbReference type="Proteomes" id="UP001358586"/>
    </source>
</evidence>
<reference evidence="1 2" key="1">
    <citation type="submission" date="2023-03" db="EMBL/GenBank/DDBJ databases">
        <title>WGS of Gossypium arboreum.</title>
        <authorList>
            <person name="Yu D."/>
        </authorList>
    </citation>
    <scope>NUCLEOTIDE SEQUENCE [LARGE SCALE GENOMIC DNA]</scope>
    <source>
        <tissue evidence="1">Leaf</tissue>
    </source>
</reference>
<organism evidence="1 2">
    <name type="scientific">Gossypium arboreum</name>
    <name type="common">Tree cotton</name>
    <name type="synonym">Gossypium nanking</name>
    <dbReference type="NCBI Taxonomy" id="29729"/>
    <lineage>
        <taxon>Eukaryota</taxon>
        <taxon>Viridiplantae</taxon>
        <taxon>Streptophyta</taxon>
        <taxon>Embryophyta</taxon>
        <taxon>Tracheophyta</taxon>
        <taxon>Spermatophyta</taxon>
        <taxon>Magnoliopsida</taxon>
        <taxon>eudicotyledons</taxon>
        <taxon>Gunneridae</taxon>
        <taxon>Pentapetalae</taxon>
        <taxon>rosids</taxon>
        <taxon>malvids</taxon>
        <taxon>Malvales</taxon>
        <taxon>Malvaceae</taxon>
        <taxon>Malvoideae</taxon>
        <taxon>Gossypium</taxon>
    </lineage>
</organism>